<accession>A0ABX1ZW40</accession>
<dbReference type="Gene3D" id="3.40.250.10">
    <property type="entry name" value="Rhodanese-like domain"/>
    <property type="match status" value="2"/>
</dbReference>
<dbReference type="PROSITE" id="PS50206">
    <property type="entry name" value="RHODANESE_3"/>
    <property type="match status" value="2"/>
</dbReference>
<gene>
    <name evidence="5" type="ORF">GC097_28360</name>
</gene>
<comment type="function">
    <text evidence="2">Counteracts the endogenous Pycsar antiviral defense system. Phosphodiesterase that enables metal-dependent hydrolysis of host cyclic nucleotide Pycsar defense signals such as cCMP and cUMP.</text>
</comment>
<dbReference type="SUPFAM" id="SSF56281">
    <property type="entry name" value="Metallo-hydrolase/oxidoreductase"/>
    <property type="match status" value="1"/>
</dbReference>
<dbReference type="EMBL" id="WHNZ01000071">
    <property type="protein sequence ID" value="NOV03913.1"/>
    <property type="molecule type" value="Genomic_DNA"/>
</dbReference>
<evidence type="ECO:0000313" key="6">
    <source>
        <dbReference type="Proteomes" id="UP000618579"/>
    </source>
</evidence>
<dbReference type="Pfam" id="PF00753">
    <property type="entry name" value="Lactamase_B"/>
    <property type="match status" value="1"/>
</dbReference>
<dbReference type="PANTHER" id="PTHR43084">
    <property type="entry name" value="PERSULFIDE DIOXYGENASE ETHE1"/>
    <property type="match status" value="1"/>
</dbReference>
<proteinExistence type="predicted"/>
<dbReference type="Proteomes" id="UP000618579">
    <property type="component" value="Unassembled WGS sequence"/>
</dbReference>
<evidence type="ECO:0000256" key="3">
    <source>
        <dbReference type="ARBA" id="ARBA00048505"/>
    </source>
</evidence>
<dbReference type="Gene3D" id="3.60.15.10">
    <property type="entry name" value="Ribonuclease Z/Hydroxyacylglutathione hydrolase-like"/>
    <property type="match status" value="1"/>
</dbReference>
<evidence type="ECO:0000256" key="1">
    <source>
        <dbReference type="ARBA" id="ARBA00034221"/>
    </source>
</evidence>
<dbReference type="Pfam" id="PF00581">
    <property type="entry name" value="Rhodanese"/>
    <property type="match status" value="2"/>
</dbReference>
<dbReference type="InterPro" id="IPR036873">
    <property type="entry name" value="Rhodanese-like_dom_sf"/>
</dbReference>
<protein>
    <submittedName>
        <fullName evidence="5">MBL fold metallo-hydrolase</fullName>
    </submittedName>
</protein>
<dbReference type="SMART" id="SM00849">
    <property type="entry name" value="Lactamase_B"/>
    <property type="match status" value="1"/>
</dbReference>
<dbReference type="InterPro" id="IPR044528">
    <property type="entry name" value="POD-like_MBL-fold"/>
</dbReference>
<dbReference type="InterPro" id="IPR036866">
    <property type="entry name" value="RibonucZ/Hydroxyglut_hydro"/>
</dbReference>
<dbReference type="SMART" id="SM00450">
    <property type="entry name" value="RHOD"/>
    <property type="match status" value="2"/>
</dbReference>
<name>A0ABX1ZW40_9BACL</name>
<dbReference type="InterPro" id="IPR001763">
    <property type="entry name" value="Rhodanese-like_dom"/>
</dbReference>
<evidence type="ECO:0000259" key="4">
    <source>
        <dbReference type="PROSITE" id="PS50206"/>
    </source>
</evidence>
<comment type="catalytic activity">
    <reaction evidence="3">
        <text>3',5'-cyclic UMP + H2O = UMP + H(+)</text>
        <dbReference type="Rhea" id="RHEA:70575"/>
        <dbReference type="ChEBI" id="CHEBI:15377"/>
        <dbReference type="ChEBI" id="CHEBI:15378"/>
        <dbReference type="ChEBI" id="CHEBI:57865"/>
        <dbReference type="ChEBI" id="CHEBI:184387"/>
    </reaction>
    <physiologicalReaction direction="left-to-right" evidence="3">
        <dbReference type="Rhea" id="RHEA:70576"/>
    </physiologicalReaction>
</comment>
<evidence type="ECO:0000313" key="5">
    <source>
        <dbReference type="EMBL" id="NOV03913.1"/>
    </source>
</evidence>
<dbReference type="CDD" id="cd00158">
    <property type="entry name" value="RHOD"/>
    <property type="match status" value="1"/>
</dbReference>
<dbReference type="InterPro" id="IPR051682">
    <property type="entry name" value="Mito_Persulfide_Diox"/>
</dbReference>
<keyword evidence="6" id="KW-1185">Reference proteome</keyword>
<feature type="domain" description="Rhodanese" evidence="4">
    <location>
        <begin position="403"/>
        <end position="488"/>
    </location>
</feature>
<dbReference type="CDD" id="cd07724">
    <property type="entry name" value="POD-like_MBL-fold"/>
    <property type="match status" value="1"/>
</dbReference>
<reference evidence="5 6" key="1">
    <citation type="submission" date="2019-10" db="EMBL/GenBank/DDBJ databases">
        <title>Description of Paenibacillus pedi sp. nov.</title>
        <authorList>
            <person name="Carlier A."/>
            <person name="Qi S."/>
        </authorList>
    </citation>
    <scope>NUCLEOTIDE SEQUENCE [LARGE SCALE GENOMIC DNA]</scope>
    <source>
        <strain evidence="5 6">LMG 31457</strain>
    </source>
</reference>
<organism evidence="5 6">
    <name type="scientific">Paenibacillus planticolens</name>
    <dbReference type="NCBI Taxonomy" id="2654976"/>
    <lineage>
        <taxon>Bacteria</taxon>
        <taxon>Bacillati</taxon>
        <taxon>Bacillota</taxon>
        <taxon>Bacilli</taxon>
        <taxon>Bacillales</taxon>
        <taxon>Paenibacillaceae</taxon>
        <taxon>Paenibacillus</taxon>
    </lineage>
</organism>
<feature type="domain" description="Rhodanese" evidence="4">
    <location>
        <begin position="20"/>
        <end position="116"/>
    </location>
</feature>
<evidence type="ECO:0000256" key="2">
    <source>
        <dbReference type="ARBA" id="ARBA00034301"/>
    </source>
</evidence>
<sequence>MNENQIQGITAANLAKKVLSPTPIFILDVRNESDFNDWKIEGKQVSIHNVPYFELLDGVNEIVDQIPDDQEVVVVCAKEGSSKFVAEQLIEGGKRNISYLIGGMKSWSEHLEPVKIADLKDGGTLYQFVRLGKGCLSYMIISNGEAAVIDAVRTTAVFEDFAKDNHAVIKHTMDTHLHADHISGGRQLAEATGGSYWLPPKDAAEVVFRYEKLEENSSLVVGHTQVEIQPIHSPGHTIGSTSLLIDHQYLLSGDILFVKSIGRPDLAGKAEDWVTDLRTTLYERYKQLSDDLIVLPAHFGNIEELGDRGQVAARLGDLYKQNPGLNIYNEAEFRRTVTENLPPQPNAYQEIRQTNMGRISPTMEEQREMEIGPNRCAVHDDKTKETRFPHTATNAEIHARAEAGEKLNILDVREPAEYALGRIPGAISLPLGELEEKMPQLDPHKEYYVVCRSGNRSDMACQMLAAQGFKRVKNVMPGMSQWEHGVEKD</sequence>
<comment type="caution">
    <text evidence="5">The sequence shown here is derived from an EMBL/GenBank/DDBJ whole genome shotgun (WGS) entry which is preliminary data.</text>
</comment>
<dbReference type="InterPro" id="IPR001279">
    <property type="entry name" value="Metallo-B-lactamas"/>
</dbReference>
<dbReference type="SUPFAM" id="SSF52821">
    <property type="entry name" value="Rhodanese/Cell cycle control phosphatase"/>
    <property type="match status" value="2"/>
</dbReference>
<comment type="catalytic activity">
    <reaction evidence="1">
        <text>3',5'-cyclic CMP + H2O = CMP + H(+)</text>
        <dbReference type="Rhea" id="RHEA:72675"/>
        <dbReference type="ChEBI" id="CHEBI:15377"/>
        <dbReference type="ChEBI" id="CHEBI:15378"/>
        <dbReference type="ChEBI" id="CHEBI:58003"/>
        <dbReference type="ChEBI" id="CHEBI:60377"/>
    </reaction>
    <physiologicalReaction direction="left-to-right" evidence="1">
        <dbReference type="Rhea" id="RHEA:72676"/>
    </physiologicalReaction>
</comment>
<dbReference type="PANTHER" id="PTHR43084:SF7">
    <property type="entry name" value="BETA-LACTAMASE DOMAIN PROTEIN"/>
    <property type="match status" value="1"/>
</dbReference>